<protein>
    <submittedName>
        <fullName evidence="1">Uncharacterized protein</fullName>
    </submittedName>
</protein>
<evidence type="ECO:0000313" key="2">
    <source>
        <dbReference type="Proteomes" id="UP000199727"/>
    </source>
</evidence>
<evidence type="ECO:0000313" key="1">
    <source>
        <dbReference type="EMBL" id="OXG15740.1"/>
    </source>
</evidence>
<reference evidence="1 2" key="1">
    <citation type="submission" date="2017-06" db="EMBL/GenBank/DDBJ databases">
        <title>Global population genomics of the pathogenic fungus Cryptococcus neoformans var. grubii.</title>
        <authorList>
            <person name="Cuomo C."/>
            <person name="Litvintseva A."/>
            <person name="Chen Y."/>
            <person name="Young S."/>
            <person name="Zeng Q."/>
            <person name="Chapman S."/>
            <person name="Gujja S."/>
            <person name="Saif S."/>
            <person name="Birren B."/>
        </authorList>
    </citation>
    <scope>NUCLEOTIDE SEQUENCE [LARGE SCALE GENOMIC DNA]</scope>
    <source>
        <strain evidence="1 2">Tu259-1</strain>
    </source>
</reference>
<dbReference type="Proteomes" id="UP000199727">
    <property type="component" value="Unassembled WGS sequence"/>
</dbReference>
<dbReference type="EMBL" id="AMKT01000069">
    <property type="protein sequence ID" value="OXG15740.1"/>
    <property type="molecule type" value="Genomic_DNA"/>
</dbReference>
<name>A0A854Q873_CRYNE</name>
<dbReference type="OrthoDB" id="2536866at2759"/>
<accession>A0A854Q873</accession>
<proteinExistence type="predicted"/>
<dbReference type="AlphaFoldDB" id="A0A854Q873"/>
<gene>
    <name evidence="1" type="ORF">C361_05179</name>
</gene>
<comment type="caution">
    <text evidence="1">The sequence shown here is derived from an EMBL/GenBank/DDBJ whole genome shotgun (WGS) entry which is preliminary data.</text>
</comment>
<organism evidence="1 2">
    <name type="scientific">Cryptococcus neoformans Tu259-1</name>
    <dbReference type="NCBI Taxonomy" id="1230072"/>
    <lineage>
        <taxon>Eukaryota</taxon>
        <taxon>Fungi</taxon>
        <taxon>Dikarya</taxon>
        <taxon>Basidiomycota</taxon>
        <taxon>Agaricomycotina</taxon>
        <taxon>Tremellomycetes</taxon>
        <taxon>Tremellales</taxon>
        <taxon>Cryptococcaceae</taxon>
        <taxon>Cryptococcus</taxon>
        <taxon>Cryptococcus neoformans species complex</taxon>
    </lineage>
</organism>
<sequence length="291" mass="32528">MYTHSSINAPPPPYTPLAHSGRPSAKPCIANLPLHIVHRILIFTLDQKATPSKFWSDPEEERVRRLWGMFRGLRGVNRVFWLGKFEVATSILRAHYLPSYLALVKSPYSSDPFPFESSSLASASLSIDPYHLGDVYAMRGRETAVLDKFVATRVGEELRRMESELSEGSEAERDIFRRLQPSARSEDLLSTLPQTLITPTTLLPLPPAPKRALPLPQSLLSINFTPTWAQLYINASPVALTKAGGGREIVVEVRRVDREGKMRSLEGTVRMIGEALEDMRRGLVKWGGRVG</sequence>